<accession>A0A7S0E4Y4</accession>
<feature type="compositionally biased region" description="Basic and acidic residues" evidence="1">
    <location>
        <begin position="983"/>
        <end position="1007"/>
    </location>
</feature>
<reference evidence="3" key="1">
    <citation type="submission" date="2021-01" db="EMBL/GenBank/DDBJ databases">
        <authorList>
            <person name="Corre E."/>
            <person name="Pelletier E."/>
            <person name="Niang G."/>
            <person name="Scheremetjew M."/>
            <person name="Finn R."/>
            <person name="Kale V."/>
            <person name="Holt S."/>
            <person name="Cochrane G."/>
            <person name="Meng A."/>
            <person name="Brown T."/>
            <person name="Cohen L."/>
        </authorList>
    </citation>
    <scope>NUCLEOTIDE SEQUENCE</scope>
    <source>
        <strain evidence="3">CCMP325</strain>
    </source>
</reference>
<protein>
    <submittedName>
        <fullName evidence="3">Uncharacterized protein</fullName>
    </submittedName>
</protein>
<proteinExistence type="predicted"/>
<dbReference type="EMBL" id="HBEO01006965">
    <property type="protein sequence ID" value="CAD8473756.1"/>
    <property type="molecule type" value="Transcribed_RNA"/>
</dbReference>
<evidence type="ECO:0000313" key="3">
    <source>
        <dbReference type="EMBL" id="CAD8473756.1"/>
    </source>
</evidence>
<evidence type="ECO:0000256" key="1">
    <source>
        <dbReference type="SAM" id="MobiDB-lite"/>
    </source>
</evidence>
<keyword evidence="2" id="KW-0812">Transmembrane</keyword>
<sequence length="1037" mass="114349">MLVTGNLLPIQLYRFSFELRNLLAKPETTVMIVGNDAQCPTRSRPFSTFCFFRFFTESSDSSMASEAKFASGSSFFSSISQSLSYTITSLADAVSLYGCQVSNPLTGELLLPAGRWFLSFDNPTYYSERVELRSVLNVSDAGLVRQSIEEGTACGGYEARSSLQTCRWWPRPSFVLDLFLFKQLPQVIRFALRWGDLPANLDLYVVYKPLLGQTLSYSSNNVSCSSGLVISGGGVYWGCREMYAAGQAGLPSSKSSQVLLERIDADGNGPEVVKLTNALDGDYQVYVNVHQPDFDSQETFAGAEELSIYFPDGQVHRMYTSANALIASWWYVGYVRKRGGSTTWNEVSFDQIMEDPIPYVAGFRLRLLINVRDAATGQRVEGVTYDITGCKGACTTAAPAARVLVAKGIVAGASISFANLLFGVQGSSYQEYIVSLNKENYLSKALTVKYEGDVFSQQISTFVTPADNNIWIILAWNQLVFANLDLWVFPCSDAGAFEPFNAACQTPLSVRQTCKYATLKGTAGQVRYFSAATDVESVILDGIARGHLDVWVQAPVTVNLRGQDVNLEIEDHMHPSSSSILLRPDTATDGSWWHIGYFDALLNFVVINKMASSPAFSGCRIPLETVSASILFAPSARRSLNQPLILNLSSGITLQIAQGAWPANGPSQVELTQLLLPPILPDPATMQLESNPVVYLEPSGIILNSPGVQLSMPVLSPPGAGQTCRVHKLDNGEWRWSSAVNSTFSAQEERTTVTLLSFSAYANLIVMEGSAVLAPQTSPPPALTGNPINVKGNSFPVWLIIVVAVGGTAVMLLSYVFTFRLLAKRFPWQRGDEFLDMYVPVIVSQDLEKQREMMNMEKEIQMRHVSSTYKKELHADLVHSAVAEIDRNASETRNRRIADNEMEEPVRHDINEASQIFSDLAESGIFVPSNVSAHQALMVSFARGSKAHTSNKMEASTSLVNRYMHERPVPRDFEATLGGANGRQEKQEQTEEEKLVTEEEKEKEGKDSGGWSRDVGGRMEEGMIFSWDSLNFWDRGR</sequence>
<evidence type="ECO:0000256" key="2">
    <source>
        <dbReference type="SAM" id="Phobius"/>
    </source>
</evidence>
<keyword evidence="2" id="KW-1133">Transmembrane helix</keyword>
<dbReference type="AlphaFoldDB" id="A0A7S0E4Y4"/>
<feature type="transmembrane region" description="Helical" evidence="2">
    <location>
        <begin position="795"/>
        <end position="817"/>
    </location>
</feature>
<name>A0A7S0E4Y4_9CRYP</name>
<keyword evidence="2" id="KW-0472">Membrane</keyword>
<gene>
    <name evidence="3" type="ORF">HPHI1048_LOCUS4906</name>
</gene>
<feature type="region of interest" description="Disordered" evidence="1">
    <location>
        <begin position="967"/>
        <end position="1017"/>
    </location>
</feature>
<organism evidence="3">
    <name type="scientific">Hanusia phi</name>
    <dbReference type="NCBI Taxonomy" id="3032"/>
    <lineage>
        <taxon>Eukaryota</taxon>
        <taxon>Cryptophyceae</taxon>
        <taxon>Pyrenomonadales</taxon>
        <taxon>Geminigeraceae</taxon>
        <taxon>Hanusia</taxon>
    </lineage>
</organism>